<evidence type="ECO:0000313" key="3">
    <source>
        <dbReference type="Proteomes" id="UP001239445"/>
    </source>
</evidence>
<protein>
    <recommendedName>
        <fullName evidence="4">Ubiquitin 3 binding protein But2 C-terminal domain-containing protein</fullName>
    </recommendedName>
</protein>
<feature type="signal peptide" evidence="1">
    <location>
        <begin position="1"/>
        <end position="20"/>
    </location>
</feature>
<reference evidence="2" key="1">
    <citation type="submission" date="2023-06" db="EMBL/GenBank/DDBJ databases">
        <title>Genome-scale phylogeny and comparative genomics of the fungal order Sordariales.</title>
        <authorList>
            <consortium name="Lawrence Berkeley National Laboratory"/>
            <person name="Hensen N."/>
            <person name="Bonometti L."/>
            <person name="Westerberg I."/>
            <person name="Brannstrom I.O."/>
            <person name="Guillou S."/>
            <person name="Cros-Aarteil S."/>
            <person name="Calhoun S."/>
            <person name="Haridas S."/>
            <person name="Kuo A."/>
            <person name="Mondo S."/>
            <person name="Pangilinan J."/>
            <person name="Riley R."/>
            <person name="Labutti K."/>
            <person name="Andreopoulos B."/>
            <person name="Lipzen A."/>
            <person name="Chen C."/>
            <person name="Yanf M."/>
            <person name="Daum C."/>
            <person name="Ng V."/>
            <person name="Clum A."/>
            <person name="Steindorff A."/>
            <person name="Ohm R."/>
            <person name="Martin F."/>
            <person name="Silar P."/>
            <person name="Natvig D."/>
            <person name="Lalanne C."/>
            <person name="Gautier V."/>
            <person name="Ament-Velasquez S.L."/>
            <person name="Kruys A."/>
            <person name="Hutchinson M.I."/>
            <person name="Powell A.J."/>
            <person name="Barry K."/>
            <person name="Miller A.N."/>
            <person name="Grigoriev I.V."/>
            <person name="Debuchy R."/>
            <person name="Gladieux P."/>
            <person name="Thoren M.H."/>
            <person name="Johannesson H."/>
        </authorList>
    </citation>
    <scope>NUCLEOTIDE SEQUENCE</scope>
    <source>
        <strain evidence="2">PSN4</strain>
    </source>
</reference>
<evidence type="ECO:0008006" key="4">
    <source>
        <dbReference type="Google" id="ProtNLM"/>
    </source>
</evidence>
<comment type="caution">
    <text evidence="2">The sequence shown here is derived from an EMBL/GenBank/DDBJ whole genome shotgun (WGS) entry which is preliminary data.</text>
</comment>
<dbReference type="EMBL" id="MU839829">
    <property type="protein sequence ID" value="KAK1758028.1"/>
    <property type="molecule type" value="Genomic_DNA"/>
</dbReference>
<dbReference type="AlphaFoldDB" id="A0AAJ0BIY0"/>
<sequence length="198" mass="21414">MARFIHFITLLFAAYTVSLGLDNQVPLTGPIAAGESQPIAVGTRSRNLSPELACTGKQAKFSIQNSREVVVSTLLTFQYPARKFKYCWLEFTAPAVLKAGADAIVGTTDSTLICNDPKNIPAVGAWTPIGVWKLSTSGGNATWQDPSGEILNRPMRSKCPDQPGKLQGVEIKPREGTGDYSLSWLQEGKLGVRLVFSD</sequence>
<gene>
    <name evidence="2" type="ORF">QBC47DRAFT_373583</name>
</gene>
<keyword evidence="3" id="KW-1185">Reference proteome</keyword>
<proteinExistence type="predicted"/>
<accession>A0AAJ0BIY0</accession>
<evidence type="ECO:0000256" key="1">
    <source>
        <dbReference type="SAM" id="SignalP"/>
    </source>
</evidence>
<dbReference type="Proteomes" id="UP001239445">
    <property type="component" value="Unassembled WGS sequence"/>
</dbReference>
<keyword evidence="1" id="KW-0732">Signal</keyword>
<organism evidence="2 3">
    <name type="scientific">Echria macrotheca</name>
    <dbReference type="NCBI Taxonomy" id="438768"/>
    <lineage>
        <taxon>Eukaryota</taxon>
        <taxon>Fungi</taxon>
        <taxon>Dikarya</taxon>
        <taxon>Ascomycota</taxon>
        <taxon>Pezizomycotina</taxon>
        <taxon>Sordariomycetes</taxon>
        <taxon>Sordariomycetidae</taxon>
        <taxon>Sordariales</taxon>
        <taxon>Schizotheciaceae</taxon>
        <taxon>Echria</taxon>
    </lineage>
</organism>
<name>A0AAJ0BIY0_9PEZI</name>
<evidence type="ECO:0000313" key="2">
    <source>
        <dbReference type="EMBL" id="KAK1758028.1"/>
    </source>
</evidence>
<feature type="chain" id="PRO_5042596159" description="Ubiquitin 3 binding protein But2 C-terminal domain-containing protein" evidence="1">
    <location>
        <begin position="21"/>
        <end position="198"/>
    </location>
</feature>